<dbReference type="EC" id="2.7.7.65" evidence="1"/>
<reference evidence="5 6" key="1">
    <citation type="submission" date="2020-08" db="EMBL/GenBank/DDBJ databases">
        <title>Genomic Encyclopedia of Type Strains, Phase IV (KMG-IV): sequencing the most valuable type-strain genomes for metagenomic binning, comparative biology and taxonomic classification.</title>
        <authorList>
            <person name="Goeker M."/>
        </authorList>
    </citation>
    <scope>NUCLEOTIDE SEQUENCE [LARGE SCALE GENOMIC DNA]</scope>
    <source>
        <strain evidence="5 6">DSM 12706</strain>
    </source>
</reference>
<dbReference type="InterPro" id="IPR029787">
    <property type="entry name" value="Nucleotide_cyclase"/>
</dbReference>
<feature type="transmembrane region" description="Helical" evidence="3">
    <location>
        <begin position="505"/>
        <end position="524"/>
    </location>
</feature>
<dbReference type="Pfam" id="PF00990">
    <property type="entry name" value="GGDEF"/>
    <property type="match status" value="1"/>
</dbReference>
<dbReference type="PANTHER" id="PTHR45138:SF9">
    <property type="entry name" value="DIGUANYLATE CYCLASE DGCM-RELATED"/>
    <property type="match status" value="1"/>
</dbReference>
<organism evidence="5 6">
    <name type="scientific">Rhodopseudomonas rhenobacensis</name>
    <dbReference type="NCBI Taxonomy" id="87461"/>
    <lineage>
        <taxon>Bacteria</taxon>
        <taxon>Pseudomonadati</taxon>
        <taxon>Pseudomonadota</taxon>
        <taxon>Alphaproteobacteria</taxon>
        <taxon>Hyphomicrobiales</taxon>
        <taxon>Nitrobacteraceae</taxon>
        <taxon>Rhodopseudomonas</taxon>
    </lineage>
</organism>
<gene>
    <name evidence="5" type="ORF">HNR60_004062</name>
</gene>
<keyword evidence="3" id="KW-1133">Transmembrane helix</keyword>
<feature type="transmembrane region" description="Helical" evidence="3">
    <location>
        <begin position="154"/>
        <end position="180"/>
    </location>
</feature>
<dbReference type="GO" id="GO:0052621">
    <property type="term" value="F:diguanylate cyclase activity"/>
    <property type="evidence" value="ECO:0007669"/>
    <property type="project" value="UniProtKB-EC"/>
</dbReference>
<feature type="transmembrane region" description="Helical" evidence="3">
    <location>
        <begin position="238"/>
        <end position="256"/>
    </location>
</feature>
<dbReference type="AlphaFoldDB" id="A0A7W7Z759"/>
<keyword evidence="3" id="KW-0812">Transmembrane</keyword>
<dbReference type="Gene3D" id="3.30.70.270">
    <property type="match status" value="1"/>
</dbReference>
<sequence length="724" mass="78558">MSDFISSQLDFIFFFYGLAFLLLGIVSLAMSKGFDLYTLVGVFGILHGSNEWLDLIALIGGDSAAFKTARTVLLVASFMVLLEAVRMDVRQRVNRCPGPWIHLVVLLPVILIWWENGGNDANAMARYCFALTGAIGVTALMLMRCRQLSGAERIWSLLIALGFALYGIAAGVIVPAASFWPATVINQAEFARVSGLPIQLIRGVLACWITFATWGFWKQQAAREVASARYTEAIKSQVRLTFGAAVAILIGGWALTEHLGTIYRENVEVEANGYFNLLSEQLAAQTAAADRVAELLAETPSVAVSLAAAAPNAMAEAALRRHVEAALAQRGYILTSAGTVLAATDRSQIGRPLDASIVRLDIPNRSRGDFVADRSPEAIAYLARFPVRSAGGEAVGSVVLQVPIRVIWPHLSELDRAAMLVDPNGVVALSNRPGLIQRKMWPALAPLGRGQAAADAGTALNGRLAHGAWVSLDGVIDYAQRKPIGGSGWSFVVMSAPLGIVASRLLGILITLLVTAVTLTYLVGRGRWAYNEIQLDRRLELEDLARTLDLRASTDALTGSYNRFKFNAELSVQIARARRYGVPLALVLYDVDRFKTINDTYGHPAGDEVLRRLSEITELRIRSTDTHARWGGEEFVILTPDSTAAMAHLLAELLRGTIEHAGFGEVGQITCSFGVTEFAKDDTEQSFLARADHALYRAKRLGRNRVEVAEPTPRQAPDIRVVGG</sequence>
<dbReference type="InterPro" id="IPR043128">
    <property type="entry name" value="Rev_trsase/Diguanyl_cyclase"/>
</dbReference>
<feature type="transmembrane region" description="Helical" evidence="3">
    <location>
        <begin position="97"/>
        <end position="115"/>
    </location>
</feature>
<dbReference type="Proteomes" id="UP000542353">
    <property type="component" value="Unassembled WGS sequence"/>
</dbReference>
<dbReference type="InterPro" id="IPR000160">
    <property type="entry name" value="GGDEF_dom"/>
</dbReference>
<accession>A0A7W7Z759</accession>
<dbReference type="InterPro" id="IPR050469">
    <property type="entry name" value="Diguanylate_Cyclase"/>
</dbReference>
<evidence type="ECO:0000313" key="5">
    <source>
        <dbReference type="EMBL" id="MBB5049286.1"/>
    </source>
</evidence>
<dbReference type="SUPFAM" id="SSF55073">
    <property type="entry name" value="Nucleotide cyclase"/>
    <property type="match status" value="1"/>
</dbReference>
<dbReference type="PROSITE" id="PS50887">
    <property type="entry name" value="GGDEF"/>
    <property type="match status" value="1"/>
</dbReference>
<feature type="transmembrane region" description="Helical" evidence="3">
    <location>
        <begin position="12"/>
        <end position="29"/>
    </location>
</feature>
<feature type="transmembrane region" description="Helical" evidence="3">
    <location>
        <begin position="36"/>
        <end position="59"/>
    </location>
</feature>
<feature type="transmembrane region" description="Helical" evidence="3">
    <location>
        <begin position="200"/>
        <end position="217"/>
    </location>
</feature>
<dbReference type="PANTHER" id="PTHR45138">
    <property type="entry name" value="REGULATORY COMPONENTS OF SENSORY TRANSDUCTION SYSTEM"/>
    <property type="match status" value="1"/>
</dbReference>
<dbReference type="CDD" id="cd01949">
    <property type="entry name" value="GGDEF"/>
    <property type="match status" value="1"/>
</dbReference>
<evidence type="ECO:0000256" key="1">
    <source>
        <dbReference type="ARBA" id="ARBA00012528"/>
    </source>
</evidence>
<dbReference type="SMART" id="SM00267">
    <property type="entry name" value="GGDEF"/>
    <property type="match status" value="1"/>
</dbReference>
<proteinExistence type="predicted"/>
<evidence type="ECO:0000256" key="3">
    <source>
        <dbReference type="SAM" id="Phobius"/>
    </source>
</evidence>
<keyword evidence="3" id="KW-0472">Membrane</keyword>
<dbReference type="EMBL" id="JACHIH010000033">
    <property type="protein sequence ID" value="MBB5049286.1"/>
    <property type="molecule type" value="Genomic_DNA"/>
</dbReference>
<dbReference type="NCBIfam" id="TIGR00254">
    <property type="entry name" value="GGDEF"/>
    <property type="match status" value="1"/>
</dbReference>
<dbReference type="RefSeq" id="WP_246433030.1">
    <property type="nucleotide sequence ID" value="NZ_JACHIH010000033.1"/>
</dbReference>
<comment type="catalytic activity">
    <reaction evidence="2">
        <text>2 GTP = 3',3'-c-di-GMP + 2 diphosphate</text>
        <dbReference type="Rhea" id="RHEA:24898"/>
        <dbReference type="ChEBI" id="CHEBI:33019"/>
        <dbReference type="ChEBI" id="CHEBI:37565"/>
        <dbReference type="ChEBI" id="CHEBI:58805"/>
        <dbReference type="EC" id="2.7.7.65"/>
    </reaction>
</comment>
<evidence type="ECO:0000313" key="6">
    <source>
        <dbReference type="Proteomes" id="UP000542353"/>
    </source>
</evidence>
<dbReference type="FunFam" id="3.30.70.270:FF:000001">
    <property type="entry name" value="Diguanylate cyclase domain protein"/>
    <property type="match status" value="1"/>
</dbReference>
<evidence type="ECO:0000259" key="4">
    <source>
        <dbReference type="PROSITE" id="PS50887"/>
    </source>
</evidence>
<protein>
    <recommendedName>
        <fullName evidence="1">diguanylate cyclase</fullName>
        <ecNumber evidence="1">2.7.7.65</ecNumber>
    </recommendedName>
</protein>
<keyword evidence="6" id="KW-1185">Reference proteome</keyword>
<comment type="caution">
    <text evidence="5">The sequence shown here is derived from an EMBL/GenBank/DDBJ whole genome shotgun (WGS) entry which is preliminary data.</text>
</comment>
<feature type="domain" description="GGDEF" evidence="4">
    <location>
        <begin position="582"/>
        <end position="711"/>
    </location>
</feature>
<evidence type="ECO:0000256" key="2">
    <source>
        <dbReference type="ARBA" id="ARBA00034247"/>
    </source>
</evidence>
<feature type="transmembrane region" description="Helical" evidence="3">
    <location>
        <begin position="121"/>
        <end position="142"/>
    </location>
</feature>
<name>A0A7W7Z759_9BRAD</name>